<evidence type="ECO:0000313" key="2">
    <source>
        <dbReference type="EMBL" id="QHC64380.1"/>
    </source>
</evidence>
<accession>A0ABX6H3I6</accession>
<reference evidence="3" key="1">
    <citation type="submission" date="2019-12" db="EMBL/GenBank/DDBJ databases">
        <title>Complete and draft genome sequences of new strains and members of some known species of the genus Rathayibacter isolated from plants.</title>
        <authorList>
            <person name="Tarlachkov S.V."/>
            <person name="Starodumova I.P."/>
            <person name="Dorofeeva L.V."/>
            <person name="Prisyazhnaya N.V."/>
            <person name="Leyn S."/>
            <person name="Zlamal J."/>
            <person name="Elan M."/>
            <person name="Osterman A.L."/>
            <person name="Nadler S."/>
            <person name="Subbotin S.A."/>
            <person name="Evtushenko L.I."/>
        </authorList>
    </citation>
    <scope>NUCLEOTIDE SEQUENCE [LARGE SCALE GENOMIC DNA]</scope>
    <source>
        <strain evidence="3">VKM Ac-2802</strain>
    </source>
</reference>
<proteinExistence type="predicted"/>
<dbReference type="RefSeq" id="WP_159423764.1">
    <property type="nucleotide sequence ID" value="NZ_CP047180.1"/>
</dbReference>
<name>A0ABX6H3I6_9MICO</name>
<organism evidence="2 3">
    <name type="scientific">Rathayibacter festucae</name>
    <dbReference type="NCBI Taxonomy" id="110937"/>
    <lineage>
        <taxon>Bacteria</taxon>
        <taxon>Bacillati</taxon>
        <taxon>Actinomycetota</taxon>
        <taxon>Actinomycetes</taxon>
        <taxon>Micrococcales</taxon>
        <taxon>Microbacteriaceae</taxon>
        <taxon>Rathayibacter</taxon>
    </lineage>
</organism>
<keyword evidence="3" id="KW-1185">Reference proteome</keyword>
<dbReference type="EMBL" id="CP047180">
    <property type="protein sequence ID" value="QHC64380.1"/>
    <property type="molecule type" value="Genomic_DNA"/>
</dbReference>
<evidence type="ECO:0000256" key="1">
    <source>
        <dbReference type="SAM" id="MobiDB-lite"/>
    </source>
</evidence>
<dbReference type="Proteomes" id="UP000464597">
    <property type="component" value="Chromosome"/>
</dbReference>
<evidence type="ECO:0000313" key="3">
    <source>
        <dbReference type="Proteomes" id="UP000464597"/>
    </source>
</evidence>
<gene>
    <name evidence="2" type="ORF">GSU69_17965</name>
</gene>
<sequence>MTESRHDRDAHDPEVPDDRDPAQQALEAIQRISSGGDPAAAAFALSNAWTDRQVDRLKAFWRRSRRDTSGS</sequence>
<feature type="region of interest" description="Disordered" evidence="1">
    <location>
        <begin position="1"/>
        <end position="21"/>
    </location>
</feature>
<protein>
    <submittedName>
        <fullName evidence="2">Uncharacterized protein</fullName>
    </submittedName>
</protein>